<accession>A0A8K1FNV3</accession>
<evidence type="ECO:0000313" key="2">
    <source>
        <dbReference type="Proteomes" id="UP000794436"/>
    </source>
</evidence>
<reference evidence="1" key="1">
    <citation type="submission" date="2019-03" db="EMBL/GenBank/DDBJ databases">
        <title>Long read genome sequence of the mycoparasitic Pythium oligandrum ATCC 38472 isolated from sugarbeet rhizosphere.</title>
        <authorList>
            <person name="Gaulin E."/>
        </authorList>
    </citation>
    <scope>NUCLEOTIDE SEQUENCE</scope>
    <source>
        <strain evidence="1">ATCC 38472_TT</strain>
    </source>
</reference>
<proteinExistence type="predicted"/>
<organism evidence="1 2">
    <name type="scientific">Pythium oligandrum</name>
    <name type="common">Mycoparasitic fungus</name>
    <dbReference type="NCBI Taxonomy" id="41045"/>
    <lineage>
        <taxon>Eukaryota</taxon>
        <taxon>Sar</taxon>
        <taxon>Stramenopiles</taxon>
        <taxon>Oomycota</taxon>
        <taxon>Peronosporomycetes</taxon>
        <taxon>Pythiales</taxon>
        <taxon>Pythiaceae</taxon>
        <taxon>Pythium</taxon>
    </lineage>
</organism>
<keyword evidence="2" id="KW-1185">Reference proteome</keyword>
<evidence type="ECO:0000313" key="1">
    <source>
        <dbReference type="EMBL" id="TMW65008.1"/>
    </source>
</evidence>
<dbReference type="Proteomes" id="UP000794436">
    <property type="component" value="Unassembled WGS sequence"/>
</dbReference>
<gene>
    <name evidence="1" type="ORF">Poli38472_009175</name>
</gene>
<dbReference type="AlphaFoldDB" id="A0A8K1FNV3"/>
<dbReference type="EMBL" id="SPLM01000038">
    <property type="protein sequence ID" value="TMW65008.1"/>
    <property type="molecule type" value="Genomic_DNA"/>
</dbReference>
<sequence length="104" mass="11235">MGKNTGDTASSAHSDWVDADNVDRAQLVDPAQTCGSARDSESSGIRDLAFYGYEELVLAFSTTRISATLAIDLVVCARKPVHTRSNLIQKRVVYRSSGVNDAED</sequence>
<protein>
    <submittedName>
        <fullName evidence="1">Uncharacterized protein</fullName>
    </submittedName>
</protein>
<comment type="caution">
    <text evidence="1">The sequence shown here is derived from an EMBL/GenBank/DDBJ whole genome shotgun (WGS) entry which is preliminary data.</text>
</comment>
<name>A0A8K1FNV3_PYTOL</name>